<dbReference type="InterPro" id="IPR042095">
    <property type="entry name" value="SUMF_sf"/>
</dbReference>
<sequence length="729" mass="82608">MQKLSFGTKAVAAAICCACSLGMHAQIDYPHLKLTTEGITAPDCNDVGKLLIGGTQTCSPQGYQTWLSELRGWRTNRHIRMGYSSDMYDLPALQWTQSSFIQPQMMMEDRYFYDVAAGKYTVDRYLDDTEKRYGGIDAVLIWHTYTNIGIDDRNQYDLIRDMPGGIPAVKQMVADFHRRGVKVFFPVMVWDQGTRDEGKPNWTATAEMMKEIDADGVNGDTMDGLPKAFNDAAIKIGHPLALEPEAFPGHDEMLAWNTMSWGYWLYPYAPDVSRSKWLEPRSMVNVSARWSHNKTDYLQAAFFNGVGFESWENVWGIWNGITPHDGEAIRRMATMERGLAPFLVSEDWQPYYPTESRGLFASYWPLKTSAAWTLVNRSDYAMQGELLRVKDAPSGAKFYDVYQGVELTPRMEGKDAVLSFDVGPHGFGAVLQVNGVLSASEQSLLSKMKEMTQKPLESYSAEWNFLPQTLVEIAATKPASDAPAAMTKIPAVSYRFRVDGIEIEGRDDVGVDFQYPWEPSPRRYHDHVMNVKSFWMDTNLVTNAQFKKFMDATHYKPADAKNFLRDWEKGTYPRDWADKPVTWVSLEDARAYATWAGKRLPHEWEWQYAAQGTDDRRYPWGNSWNAEAVPTPDTGRSLTSPDVVGAHPHGASPFGIQDMVGNVWQWTDEYQDDHTRAAVLRGGSYYQPGGSIWYFPQAYKNDSHGKFLLMAPSEDRAGTVGFRCVMDAQ</sequence>
<comment type="caution">
    <text evidence="3">The sequence shown here is derived from an EMBL/GenBank/DDBJ whole genome shotgun (WGS) entry which is preliminary data.</text>
</comment>
<dbReference type="Gene3D" id="3.90.1580.10">
    <property type="entry name" value="paralog of FGE (formylglycine-generating enzyme)"/>
    <property type="match status" value="1"/>
</dbReference>
<evidence type="ECO:0000313" key="4">
    <source>
        <dbReference type="Proteomes" id="UP000584867"/>
    </source>
</evidence>
<feature type="signal peptide" evidence="1">
    <location>
        <begin position="1"/>
        <end position="25"/>
    </location>
</feature>
<feature type="chain" id="PRO_5030607132" evidence="1">
    <location>
        <begin position="26"/>
        <end position="729"/>
    </location>
</feature>
<proteinExistence type="predicted"/>
<evidence type="ECO:0000259" key="2">
    <source>
        <dbReference type="Pfam" id="PF03781"/>
    </source>
</evidence>
<dbReference type="AlphaFoldDB" id="A0A7W7ZVM3"/>
<dbReference type="SUPFAM" id="SSF56436">
    <property type="entry name" value="C-type lectin-like"/>
    <property type="match status" value="1"/>
</dbReference>
<dbReference type="EMBL" id="JACHIO010000023">
    <property type="protein sequence ID" value="MBB5066056.1"/>
    <property type="molecule type" value="Genomic_DNA"/>
</dbReference>
<dbReference type="Pfam" id="PF03781">
    <property type="entry name" value="FGE-sulfatase"/>
    <property type="match status" value="1"/>
</dbReference>
<dbReference type="PANTHER" id="PTHR23150:SF19">
    <property type="entry name" value="FORMYLGLYCINE-GENERATING ENZYME"/>
    <property type="match status" value="1"/>
</dbReference>
<keyword evidence="1" id="KW-0732">Signal</keyword>
<dbReference type="PANTHER" id="PTHR23150">
    <property type="entry name" value="SULFATASE MODIFYING FACTOR 1, 2"/>
    <property type="match status" value="1"/>
</dbReference>
<accession>A0A7W7ZVM3</accession>
<dbReference type="RefSeq" id="WP_184259288.1">
    <property type="nucleotide sequence ID" value="NZ_JACHIO010000023.1"/>
</dbReference>
<evidence type="ECO:0000256" key="1">
    <source>
        <dbReference type="SAM" id="SignalP"/>
    </source>
</evidence>
<name>A0A7W7ZVM3_9BACT</name>
<dbReference type="InterPro" id="IPR005532">
    <property type="entry name" value="SUMF_dom"/>
</dbReference>
<reference evidence="3 4" key="1">
    <citation type="submission" date="2020-08" db="EMBL/GenBank/DDBJ databases">
        <title>Genomic Encyclopedia of Type Strains, Phase IV (KMG-V): Genome sequencing to study the core and pangenomes of soil and plant-associated prokaryotes.</title>
        <authorList>
            <person name="Whitman W."/>
        </authorList>
    </citation>
    <scope>NUCLEOTIDE SEQUENCE [LARGE SCALE GENOMIC DNA]</scope>
    <source>
        <strain evidence="3 4">X5P3</strain>
    </source>
</reference>
<evidence type="ECO:0000313" key="3">
    <source>
        <dbReference type="EMBL" id="MBB5066056.1"/>
    </source>
</evidence>
<organism evidence="3 4">
    <name type="scientific">Granulicella mallensis</name>
    <dbReference type="NCBI Taxonomy" id="940614"/>
    <lineage>
        <taxon>Bacteria</taxon>
        <taxon>Pseudomonadati</taxon>
        <taxon>Acidobacteriota</taxon>
        <taxon>Terriglobia</taxon>
        <taxon>Terriglobales</taxon>
        <taxon>Acidobacteriaceae</taxon>
        <taxon>Granulicella</taxon>
    </lineage>
</organism>
<dbReference type="InterPro" id="IPR016187">
    <property type="entry name" value="CTDL_fold"/>
</dbReference>
<dbReference type="InterPro" id="IPR051043">
    <property type="entry name" value="Sulfatase_Mod_Factor_Kinase"/>
</dbReference>
<dbReference type="GO" id="GO:0120147">
    <property type="term" value="F:formylglycine-generating oxidase activity"/>
    <property type="evidence" value="ECO:0007669"/>
    <property type="project" value="TreeGrafter"/>
</dbReference>
<protein>
    <submittedName>
        <fullName evidence="3">Formylglycine-generating enzyme required for sulfatase activity</fullName>
    </submittedName>
</protein>
<gene>
    <name evidence="3" type="ORF">HDF15_004428</name>
</gene>
<feature type="domain" description="Sulfatase-modifying factor enzyme-like" evidence="2">
    <location>
        <begin position="521"/>
        <end position="725"/>
    </location>
</feature>
<dbReference type="Proteomes" id="UP000584867">
    <property type="component" value="Unassembled WGS sequence"/>
</dbReference>